<dbReference type="Gene3D" id="3.90.20.20">
    <property type="match status" value="1"/>
</dbReference>
<evidence type="ECO:0000313" key="8">
    <source>
        <dbReference type="Proteomes" id="UP000606653"/>
    </source>
</evidence>
<dbReference type="SUPFAM" id="SSF51064">
    <property type="entry name" value="Head domain of nucleotide exchange factor GrpE"/>
    <property type="match status" value="1"/>
</dbReference>
<evidence type="ECO:0000256" key="3">
    <source>
        <dbReference type="HAMAP-Rule" id="MF_01151"/>
    </source>
</evidence>
<evidence type="ECO:0000256" key="6">
    <source>
        <dbReference type="SAM" id="MobiDB-lite"/>
    </source>
</evidence>
<comment type="subunit">
    <text evidence="3">Homodimer.</text>
</comment>
<reference evidence="8" key="1">
    <citation type="journal article" date="2019" name="Int. J. Syst. Evol. Microbiol.">
        <title>The Global Catalogue of Microorganisms (GCM) 10K type strain sequencing project: providing services to taxonomists for standard genome sequencing and annotation.</title>
        <authorList>
            <consortium name="The Broad Institute Genomics Platform"/>
            <consortium name="The Broad Institute Genome Sequencing Center for Infectious Disease"/>
            <person name="Wu L."/>
            <person name="Ma J."/>
        </authorList>
    </citation>
    <scope>NUCLEOTIDE SEQUENCE [LARGE SCALE GENOMIC DNA]</scope>
    <source>
        <strain evidence="8">CGMCC 1.6964</strain>
    </source>
</reference>
<evidence type="ECO:0000313" key="7">
    <source>
        <dbReference type="EMBL" id="GGN96880.1"/>
    </source>
</evidence>
<gene>
    <name evidence="3" type="primary">grpE</name>
    <name evidence="7" type="ORF">GCM10010969_14250</name>
</gene>
<dbReference type="CDD" id="cd00446">
    <property type="entry name" value="GrpE"/>
    <property type="match status" value="1"/>
</dbReference>
<feature type="compositionally biased region" description="Acidic residues" evidence="6">
    <location>
        <begin position="11"/>
        <end position="20"/>
    </location>
</feature>
<dbReference type="NCBIfam" id="NF010738">
    <property type="entry name" value="PRK14140.1"/>
    <property type="match status" value="1"/>
</dbReference>
<dbReference type="PROSITE" id="PS01071">
    <property type="entry name" value="GRPE"/>
    <property type="match status" value="1"/>
</dbReference>
<keyword evidence="8" id="KW-1185">Reference proteome</keyword>
<keyword evidence="2 3" id="KW-0143">Chaperone</keyword>
<sequence length="198" mass="22485">MSKEQSMQTENETEVMEEQQDAQAAEEMKQDINAEVGAEQVSQESAEQLQERVAALTAQSEDYMQRLARSQADFDNFRKRTIREKEELGKYASSKLISELLPIVDNFGRALDTRPEVEGSESFVKGVEMIYRQFENVLQAEGLTAMETVGQPFNPEFHQAVMQVESDEHEEGIVVEELQKGYMLKDKVLRPAMVKVSG</sequence>
<comment type="caution">
    <text evidence="7">The sequence shown here is derived from an EMBL/GenBank/DDBJ whole genome shotgun (WGS) entry which is preliminary data.</text>
</comment>
<proteinExistence type="inferred from homology"/>
<name>A0ABQ2KY95_9BACL</name>
<comment type="similarity">
    <text evidence="1 3 5">Belongs to the GrpE family.</text>
</comment>
<dbReference type="PANTHER" id="PTHR21237">
    <property type="entry name" value="GRPE PROTEIN"/>
    <property type="match status" value="1"/>
</dbReference>
<dbReference type="InterPro" id="IPR013805">
    <property type="entry name" value="GrpE_CC"/>
</dbReference>
<comment type="subcellular location">
    <subcellularLocation>
        <location evidence="3">Cytoplasm</location>
    </subcellularLocation>
</comment>
<dbReference type="InterPro" id="IPR009012">
    <property type="entry name" value="GrpE_head"/>
</dbReference>
<feature type="region of interest" description="Disordered" evidence="6">
    <location>
        <begin position="1"/>
        <end position="52"/>
    </location>
</feature>
<dbReference type="HAMAP" id="MF_01151">
    <property type="entry name" value="GrpE"/>
    <property type="match status" value="1"/>
</dbReference>
<keyword evidence="3 4" id="KW-0346">Stress response</keyword>
<evidence type="ECO:0000256" key="4">
    <source>
        <dbReference type="RuleBase" id="RU000639"/>
    </source>
</evidence>
<dbReference type="RefSeq" id="WP_018975738.1">
    <property type="nucleotide sequence ID" value="NZ_BMLN01000003.1"/>
</dbReference>
<dbReference type="PRINTS" id="PR00773">
    <property type="entry name" value="GRPEPROTEIN"/>
</dbReference>
<evidence type="ECO:0000256" key="2">
    <source>
        <dbReference type="ARBA" id="ARBA00023186"/>
    </source>
</evidence>
<organism evidence="7 8">
    <name type="scientific">Saccharibacillus kuerlensis</name>
    <dbReference type="NCBI Taxonomy" id="459527"/>
    <lineage>
        <taxon>Bacteria</taxon>
        <taxon>Bacillati</taxon>
        <taxon>Bacillota</taxon>
        <taxon>Bacilli</taxon>
        <taxon>Bacillales</taxon>
        <taxon>Paenibacillaceae</taxon>
        <taxon>Saccharibacillus</taxon>
    </lineage>
</organism>
<protein>
    <recommendedName>
        <fullName evidence="3 4">Protein GrpE</fullName>
    </recommendedName>
    <alternativeName>
        <fullName evidence="3">HSP-70 cofactor</fullName>
    </alternativeName>
</protein>
<dbReference type="InterPro" id="IPR000740">
    <property type="entry name" value="GrpE"/>
</dbReference>
<evidence type="ECO:0000256" key="1">
    <source>
        <dbReference type="ARBA" id="ARBA00009054"/>
    </source>
</evidence>
<feature type="compositionally biased region" description="Polar residues" evidence="6">
    <location>
        <begin position="1"/>
        <end position="10"/>
    </location>
</feature>
<accession>A0ABQ2KY95</accession>
<dbReference type="Proteomes" id="UP000606653">
    <property type="component" value="Unassembled WGS sequence"/>
</dbReference>
<dbReference type="EMBL" id="BMLN01000003">
    <property type="protein sequence ID" value="GGN96880.1"/>
    <property type="molecule type" value="Genomic_DNA"/>
</dbReference>
<comment type="function">
    <text evidence="3 4">Participates actively in the response to hyperosmotic and heat shock by preventing the aggregation of stress-denatured proteins, in association with DnaK and GrpE. It is the nucleotide exchange factor for DnaK and may function as a thermosensor. Unfolded proteins bind initially to DnaJ; upon interaction with the DnaJ-bound protein, DnaK hydrolyzes its bound ATP, resulting in the formation of a stable complex. GrpE releases ADP from DnaK; ATP binding to DnaK triggers the release of the substrate protein, thus completing the reaction cycle. Several rounds of ATP-dependent interactions between DnaJ, DnaK and GrpE are required for fully efficient folding.</text>
</comment>
<dbReference type="Gene3D" id="2.30.22.10">
    <property type="entry name" value="Head domain of nucleotide exchange factor GrpE"/>
    <property type="match status" value="1"/>
</dbReference>
<keyword evidence="3" id="KW-0963">Cytoplasm</keyword>
<evidence type="ECO:0000256" key="5">
    <source>
        <dbReference type="RuleBase" id="RU004478"/>
    </source>
</evidence>
<dbReference type="SUPFAM" id="SSF58014">
    <property type="entry name" value="Coiled-coil domain of nucleotide exchange factor GrpE"/>
    <property type="match status" value="1"/>
</dbReference>
<dbReference type="Pfam" id="PF01025">
    <property type="entry name" value="GrpE"/>
    <property type="match status" value="1"/>
</dbReference>
<dbReference type="PANTHER" id="PTHR21237:SF23">
    <property type="entry name" value="GRPE PROTEIN HOMOLOG, MITOCHONDRIAL"/>
    <property type="match status" value="1"/>
</dbReference>